<keyword evidence="2" id="KW-1185">Reference proteome</keyword>
<protein>
    <submittedName>
        <fullName evidence="1">Uncharacterized protein</fullName>
    </submittedName>
</protein>
<reference evidence="2" key="1">
    <citation type="journal article" date="2014" name="Nat. Genet.">
        <title>A reference genome for common bean and genome-wide analysis of dual domestications.</title>
        <authorList>
            <person name="Schmutz J."/>
            <person name="McClean P.E."/>
            <person name="Mamidi S."/>
            <person name="Wu G.A."/>
            <person name="Cannon S.B."/>
            <person name="Grimwood J."/>
            <person name="Jenkins J."/>
            <person name="Shu S."/>
            <person name="Song Q."/>
            <person name="Chavarro C."/>
            <person name="Torres-Torres M."/>
            <person name="Geffroy V."/>
            <person name="Moghaddam S.M."/>
            <person name="Gao D."/>
            <person name="Abernathy B."/>
            <person name="Barry K."/>
            <person name="Blair M."/>
            <person name="Brick M.A."/>
            <person name="Chovatia M."/>
            <person name="Gepts P."/>
            <person name="Goodstein D.M."/>
            <person name="Gonzales M."/>
            <person name="Hellsten U."/>
            <person name="Hyten D.L."/>
            <person name="Jia G."/>
            <person name="Kelly J.D."/>
            <person name="Kudrna D."/>
            <person name="Lee R."/>
            <person name="Richard M.M."/>
            <person name="Miklas P.N."/>
            <person name="Osorno J.M."/>
            <person name="Rodrigues J."/>
            <person name="Thareau V."/>
            <person name="Urrea C.A."/>
            <person name="Wang M."/>
            <person name="Yu Y."/>
            <person name="Zhang M."/>
            <person name="Wing R.A."/>
            <person name="Cregan P.B."/>
            <person name="Rokhsar D.S."/>
            <person name="Jackson S.A."/>
        </authorList>
    </citation>
    <scope>NUCLEOTIDE SEQUENCE [LARGE SCALE GENOMIC DNA]</scope>
    <source>
        <strain evidence="2">cv. G19833</strain>
    </source>
</reference>
<evidence type="ECO:0000313" key="2">
    <source>
        <dbReference type="Proteomes" id="UP000000226"/>
    </source>
</evidence>
<accession>V7CH63</accession>
<organism evidence="1 2">
    <name type="scientific">Phaseolus vulgaris</name>
    <name type="common">Kidney bean</name>
    <name type="synonym">French bean</name>
    <dbReference type="NCBI Taxonomy" id="3885"/>
    <lineage>
        <taxon>Eukaryota</taxon>
        <taxon>Viridiplantae</taxon>
        <taxon>Streptophyta</taxon>
        <taxon>Embryophyta</taxon>
        <taxon>Tracheophyta</taxon>
        <taxon>Spermatophyta</taxon>
        <taxon>Magnoliopsida</taxon>
        <taxon>eudicotyledons</taxon>
        <taxon>Gunneridae</taxon>
        <taxon>Pentapetalae</taxon>
        <taxon>rosids</taxon>
        <taxon>fabids</taxon>
        <taxon>Fabales</taxon>
        <taxon>Fabaceae</taxon>
        <taxon>Papilionoideae</taxon>
        <taxon>50 kb inversion clade</taxon>
        <taxon>NPAAA clade</taxon>
        <taxon>indigoferoid/millettioid clade</taxon>
        <taxon>Phaseoleae</taxon>
        <taxon>Phaseolus</taxon>
    </lineage>
</organism>
<name>V7CH63_PHAVU</name>
<dbReference type="Proteomes" id="UP000000226">
    <property type="component" value="Chromosome 2"/>
</dbReference>
<dbReference type="OMA" id="HTSIMGC"/>
<dbReference type="Gramene" id="ESW29542">
    <property type="protein sequence ID" value="ESW29542"/>
    <property type="gene ID" value="PHAVU_002G078500g"/>
</dbReference>
<dbReference type="EMBL" id="CM002289">
    <property type="protein sequence ID" value="ESW29542.1"/>
    <property type="molecule type" value="Genomic_DNA"/>
</dbReference>
<dbReference type="OrthoDB" id="1938131at2759"/>
<proteinExistence type="predicted"/>
<evidence type="ECO:0000313" key="1">
    <source>
        <dbReference type="EMBL" id="ESW29542.1"/>
    </source>
</evidence>
<dbReference type="AlphaFoldDB" id="V7CH63"/>
<gene>
    <name evidence="1" type="ORF">PHAVU_002G078500g</name>
</gene>
<sequence>MKSKCKSSLFLKSFGVDIHPRQVVSYVLVFWFPPTSHWFKCNTDGATKGSPSISGCRGIFRHHHTSIMGCFF</sequence>